<name>A0A841GRP9_9BACT</name>
<dbReference type="InterPro" id="IPR036188">
    <property type="entry name" value="FAD/NAD-bd_sf"/>
</dbReference>
<dbReference type="PANTHER" id="PTHR42685:SF22">
    <property type="entry name" value="CONDITIONED MEDIUM FACTOR RECEPTOR 1"/>
    <property type="match status" value="1"/>
</dbReference>
<dbReference type="PANTHER" id="PTHR42685">
    <property type="entry name" value="GERANYLGERANYL DIPHOSPHATE REDUCTASE"/>
    <property type="match status" value="1"/>
</dbReference>
<dbReference type="AlphaFoldDB" id="A0A841GRP9"/>
<dbReference type="Gene3D" id="3.50.50.60">
    <property type="entry name" value="FAD/NAD(P)-binding domain"/>
    <property type="match status" value="1"/>
</dbReference>
<reference evidence="2 3" key="1">
    <citation type="submission" date="2020-08" db="EMBL/GenBank/DDBJ databases">
        <title>Genomic Encyclopedia of Type Strains, Phase IV (KMG-IV): sequencing the most valuable type-strain genomes for metagenomic binning, comparative biology and taxonomic classification.</title>
        <authorList>
            <person name="Goeker M."/>
        </authorList>
    </citation>
    <scope>NUCLEOTIDE SEQUENCE [LARGE SCALE GENOMIC DNA]</scope>
    <source>
        <strain evidence="2 3">DSM 29007</strain>
    </source>
</reference>
<gene>
    <name evidence="2" type="ORF">HNQ61_000570</name>
</gene>
<evidence type="ECO:0000313" key="3">
    <source>
        <dbReference type="Proteomes" id="UP000582837"/>
    </source>
</evidence>
<evidence type="ECO:0000259" key="1">
    <source>
        <dbReference type="Pfam" id="PF01494"/>
    </source>
</evidence>
<keyword evidence="3" id="KW-1185">Reference proteome</keyword>
<organism evidence="2 3">
    <name type="scientific">Longimicrobium terrae</name>
    <dbReference type="NCBI Taxonomy" id="1639882"/>
    <lineage>
        <taxon>Bacteria</taxon>
        <taxon>Pseudomonadati</taxon>
        <taxon>Gemmatimonadota</taxon>
        <taxon>Longimicrobiia</taxon>
        <taxon>Longimicrobiales</taxon>
        <taxon>Longimicrobiaceae</taxon>
        <taxon>Longimicrobium</taxon>
    </lineage>
</organism>
<feature type="domain" description="FAD-binding" evidence="1">
    <location>
        <begin position="5"/>
        <end position="324"/>
    </location>
</feature>
<dbReference type="Pfam" id="PF01494">
    <property type="entry name" value="FAD_binding_3"/>
    <property type="match status" value="1"/>
</dbReference>
<sequence length="387" mass="40667">MSAWDAVVVGGGPAGSATAARLAADGFAVLLLDRAAFPRRKPCGECVNPAGVAALQRLGALDRVLAADPARLDGWRIAAADGRAFLGRFPSGVHGLGLGREVLDALLVDHARDAGAEVRTGAKVVDLQRDGTRVTGVVLEDGTEIASRVVVGADGLRSIVVRRLELLRRPPRLRKLALTAHVRLAEPLGGRGELRTLAAGCVGIAQVDGGRANVTVVVTGDEMHAVGGDRDAYFDRALRRCGLNAERLDEVLATGPFDWPVRRAVADGALLVGDAAGYYDPFTGQGIFRALRGAELAADALHAALRAGDATATSLAPYERARRHAFGSGERLQHLVEAFVSRPRLLGWAAGRFARRPALGDAIIRATGDVRPVRSLFSPALIARLVA</sequence>
<dbReference type="SUPFAM" id="SSF51905">
    <property type="entry name" value="FAD/NAD(P)-binding domain"/>
    <property type="match status" value="1"/>
</dbReference>
<dbReference type="InterPro" id="IPR002938">
    <property type="entry name" value="FAD-bd"/>
</dbReference>
<dbReference type="EMBL" id="JACHIA010000001">
    <property type="protein sequence ID" value="MBB6068959.1"/>
    <property type="molecule type" value="Genomic_DNA"/>
</dbReference>
<dbReference type="PRINTS" id="PR00420">
    <property type="entry name" value="RNGMNOXGNASE"/>
</dbReference>
<accession>A0A841GRP9</accession>
<dbReference type="RefSeq" id="WP_170031529.1">
    <property type="nucleotide sequence ID" value="NZ_JABDTL010000001.1"/>
</dbReference>
<dbReference type="GO" id="GO:0071949">
    <property type="term" value="F:FAD binding"/>
    <property type="evidence" value="ECO:0007669"/>
    <property type="project" value="InterPro"/>
</dbReference>
<evidence type="ECO:0000313" key="2">
    <source>
        <dbReference type="EMBL" id="MBB6068959.1"/>
    </source>
</evidence>
<dbReference type="Proteomes" id="UP000582837">
    <property type="component" value="Unassembled WGS sequence"/>
</dbReference>
<proteinExistence type="predicted"/>
<protein>
    <submittedName>
        <fullName evidence="2">Flavin-dependent dehydrogenase</fullName>
    </submittedName>
</protein>
<comment type="caution">
    <text evidence="2">The sequence shown here is derived from an EMBL/GenBank/DDBJ whole genome shotgun (WGS) entry which is preliminary data.</text>
</comment>
<dbReference type="InterPro" id="IPR050407">
    <property type="entry name" value="Geranylgeranyl_reductase"/>
</dbReference>